<dbReference type="EC" id="4.4.1.17" evidence="10"/>
<dbReference type="GO" id="GO:0004408">
    <property type="term" value="F:holocytochrome-c synthase activity"/>
    <property type="evidence" value="ECO:0007669"/>
    <property type="project" value="UniProtKB-EC"/>
</dbReference>
<reference evidence="12" key="2">
    <citation type="journal article" date="2022" name="Microbiol. Resour. Announc.">
        <title>Whole-Genome Sequence of Entomortierella parvispora E1425, a Mucoromycotan Fungus Associated with Burkholderiaceae-Related Endosymbiotic Bacteria.</title>
        <authorList>
            <person name="Herlambang A."/>
            <person name="Guo Y."/>
            <person name="Takashima Y."/>
            <person name="Narisawa K."/>
            <person name="Ohta H."/>
            <person name="Nishizawa T."/>
        </authorList>
    </citation>
    <scope>NUCLEOTIDE SEQUENCE</scope>
    <source>
        <strain evidence="12">E1425</strain>
    </source>
</reference>
<evidence type="ECO:0000256" key="10">
    <source>
        <dbReference type="RuleBase" id="RU363130"/>
    </source>
</evidence>
<evidence type="ECO:0000256" key="11">
    <source>
        <dbReference type="SAM" id="MobiDB-lite"/>
    </source>
</evidence>
<accession>A0A9P3LYY1</accession>
<keyword evidence="4 10" id="KW-0479">Metal-binding</keyword>
<comment type="subcellular location">
    <subcellularLocation>
        <location evidence="1 10">Mitochondrion inner membrane</location>
    </subcellularLocation>
</comment>
<feature type="region of interest" description="Disordered" evidence="11">
    <location>
        <begin position="1"/>
        <end position="171"/>
    </location>
</feature>
<evidence type="ECO:0000256" key="9">
    <source>
        <dbReference type="ARBA" id="ARBA00023239"/>
    </source>
</evidence>
<keyword evidence="9 10" id="KW-0456">Lyase</keyword>
<feature type="compositionally biased region" description="Basic and acidic residues" evidence="11">
    <location>
        <begin position="120"/>
        <end position="130"/>
    </location>
</feature>
<dbReference type="GO" id="GO:0005743">
    <property type="term" value="C:mitochondrial inner membrane"/>
    <property type="evidence" value="ECO:0007669"/>
    <property type="project" value="UniProtKB-SubCell"/>
</dbReference>
<keyword evidence="8 10" id="KW-0472">Membrane</keyword>
<sequence length="315" mass="35115">MASTQDTHTPSDSSAPKCPVDHSTFKHFLPKDSAMPEGHPAVPMTTTDGEPAKCPVSPEAHKHFMPRSAAQNTSSLSSASTPSSPAPASASAASTEATELQIDPTNNMPATPDQFRIASQRRELNTEREVSSIPKAANAADPYGENKAAAAAAAPSSSSGAHAPDPDSDSDKVWIYPSEQMFFNAMKRKNWNPREEDMKFVVPIHNMVNEMAWKHILKWENQMENTCGGPKLVKFEGKPKEITPKARFRSWMGYTLPFDRHDWVVDRCGKQVTYIIDFYSGQPDPRYPEAPSFYLDVRPKLTPEGAWQRFKRFWF</sequence>
<evidence type="ECO:0000256" key="7">
    <source>
        <dbReference type="ARBA" id="ARBA00023128"/>
    </source>
</evidence>
<name>A0A9P3LYY1_9FUNG</name>
<keyword evidence="3 10" id="KW-0349">Heme</keyword>
<dbReference type="PROSITE" id="PS00822">
    <property type="entry name" value="CYTO_HEME_LYASE_2"/>
    <property type="match status" value="1"/>
</dbReference>
<dbReference type="PROSITE" id="PS00821">
    <property type="entry name" value="CYTO_HEME_LYASE_1"/>
    <property type="match status" value="1"/>
</dbReference>
<dbReference type="InterPro" id="IPR000511">
    <property type="entry name" value="Holocyt_c/c1_synthase"/>
</dbReference>
<keyword evidence="5 10" id="KW-0999">Mitochondrion inner membrane</keyword>
<organism evidence="12 13">
    <name type="scientific">Entomortierella parvispora</name>
    <dbReference type="NCBI Taxonomy" id="205924"/>
    <lineage>
        <taxon>Eukaryota</taxon>
        <taxon>Fungi</taxon>
        <taxon>Fungi incertae sedis</taxon>
        <taxon>Mucoromycota</taxon>
        <taxon>Mortierellomycotina</taxon>
        <taxon>Mortierellomycetes</taxon>
        <taxon>Mortierellales</taxon>
        <taxon>Mortierellaceae</taxon>
        <taxon>Entomortierella</taxon>
    </lineage>
</organism>
<evidence type="ECO:0000256" key="5">
    <source>
        <dbReference type="ARBA" id="ARBA00022792"/>
    </source>
</evidence>
<dbReference type="AlphaFoldDB" id="A0A9P3LYY1"/>
<evidence type="ECO:0000256" key="2">
    <source>
        <dbReference type="ARBA" id="ARBA00007255"/>
    </source>
</evidence>
<dbReference type="GO" id="GO:0046872">
    <property type="term" value="F:metal ion binding"/>
    <property type="evidence" value="ECO:0007669"/>
    <property type="project" value="UniProtKB-KW"/>
</dbReference>
<dbReference type="Pfam" id="PF01265">
    <property type="entry name" value="Cyto_heme_lyase"/>
    <property type="match status" value="2"/>
</dbReference>
<proteinExistence type="inferred from homology"/>
<dbReference type="PANTHER" id="PTHR12743:SF0">
    <property type="entry name" value="HOLOCYTOCHROME C-TYPE SYNTHASE"/>
    <property type="match status" value="1"/>
</dbReference>
<gene>
    <name evidence="12" type="ORF">EMPS_07713</name>
</gene>
<evidence type="ECO:0000256" key="3">
    <source>
        <dbReference type="ARBA" id="ARBA00022617"/>
    </source>
</evidence>
<feature type="compositionally biased region" description="Low complexity" evidence="11">
    <location>
        <begin position="68"/>
        <end position="98"/>
    </location>
</feature>
<evidence type="ECO:0000256" key="4">
    <source>
        <dbReference type="ARBA" id="ARBA00022723"/>
    </source>
</evidence>
<dbReference type="OrthoDB" id="4243at2759"/>
<keyword evidence="6 10" id="KW-0408">Iron</keyword>
<comment type="catalytic activity">
    <reaction evidence="10">
        <text>holo-[cytochrome c] = apo-[cytochrome c] + heme b</text>
        <dbReference type="Rhea" id="RHEA:22648"/>
        <dbReference type="Rhea" id="RHEA-COMP:10725"/>
        <dbReference type="Rhea" id="RHEA-COMP:10726"/>
        <dbReference type="ChEBI" id="CHEBI:29950"/>
        <dbReference type="ChEBI" id="CHEBI:60344"/>
        <dbReference type="ChEBI" id="CHEBI:83739"/>
        <dbReference type="EC" id="4.4.1.17"/>
    </reaction>
</comment>
<dbReference type="Proteomes" id="UP000827284">
    <property type="component" value="Unassembled WGS sequence"/>
</dbReference>
<comment type="similarity">
    <text evidence="2 10">Belongs to the cytochrome c-type heme lyase family.</text>
</comment>
<dbReference type="PANTHER" id="PTHR12743">
    <property type="entry name" value="CYTOCHROME C1 HEME LYASE"/>
    <property type="match status" value="1"/>
</dbReference>
<protein>
    <recommendedName>
        <fullName evidence="10">Holocytochrome c-type synthase</fullName>
        <ecNumber evidence="10">4.4.1.17</ecNumber>
    </recommendedName>
</protein>
<evidence type="ECO:0000256" key="6">
    <source>
        <dbReference type="ARBA" id="ARBA00023004"/>
    </source>
</evidence>
<evidence type="ECO:0000256" key="8">
    <source>
        <dbReference type="ARBA" id="ARBA00023136"/>
    </source>
</evidence>
<comment type="caution">
    <text evidence="12">The sequence shown here is derived from an EMBL/GenBank/DDBJ whole genome shotgun (WGS) entry which is preliminary data.</text>
</comment>
<evidence type="ECO:0000313" key="12">
    <source>
        <dbReference type="EMBL" id="GJJ75355.1"/>
    </source>
</evidence>
<comment type="function">
    <text evidence="10">Lyase that catalyzes the covalent linking of the heme group to the cytochrome C apoprotein to produce the mature functional cytochrome.</text>
</comment>
<feature type="compositionally biased region" description="Polar residues" evidence="11">
    <location>
        <begin position="1"/>
        <end position="14"/>
    </location>
</feature>
<keyword evidence="7 10" id="KW-0496">Mitochondrion</keyword>
<evidence type="ECO:0000313" key="13">
    <source>
        <dbReference type="Proteomes" id="UP000827284"/>
    </source>
</evidence>
<evidence type="ECO:0000256" key="1">
    <source>
        <dbReference type="ARBA" id="ARBA00004273"/>
    </source>
</evidence>
<keyword evidence="13" id="KW-1185">Reference proteome</keyword>
<dbReference type="EMBL" id="BQFW01000010">
    <property type="protein sequence ID" value="GJJ75355.1"/>
    <property type="molecule type" value="Genomic_DNA"/>
</dbReference>
<reference evidence="12" key="1">
    <citation type="submission" date="2021-11" db="EMBL/GenBank/DDBJ databases">
        <authorList>
            <person name="Herlambang A."/>
            <person name="Guo Y."/>
            <person name="Takashima Y."/>
            <person name="Nishizawa T."/>
        </authorList>
    </citation>
    <scope>NUCLEOTIDE SEQUENCE</scope>
    <source>
        <strain evidence="12">E1425</strain>
    </source>
</reference>
<feature type="compositionally biased region" description="Low complexity" evidence="11">
    <location>
        <begin position="148"/>
        <end position="163"/>
    </location>
</feature>